<gene>
    <name evidence="1" type="ORF">G6F64_003455</name>
</gene>
<dbReference type="EMBL" id="JAANQT010000337">
    <property type="protein sequence ID" value="KAG1311904.1"/>
    <property type="molecule type" value="Genomic_DNA"/>
</dbReference>
<protein>
    <submittedName>
        <fullName evidence="1">Uncharacterized protein</fullName>
    </submittedName>
</protein>
<proteinExistence type="predicted"/>
<accession>A0A9P6XED4</accession>
<sequence>MHIKNHQDASAGPLLSETCIKYIGNVIDSNTLDEHVGYLAKQDLCDGEATFNSLLLYPFLNAVCFFVAESVAGSNVEFKVGEAFLKSMSKQLKNSDAINDSCQYKADGILKMYLDKEIEVALLETSSHFLSKDKAKSSFDHHKGAYGALAMMKNIADEYCFATAETFSRLKVIFIHAADDKVFLWSIRYVQECSIFEMWEEKALEINTSPSAKSVFVPECIAFYLYMKEVLSSTARCVLQLKSEHEEALRQCRFRATKPSPTLKSMVKPSILKLTEEEDKSGMA</sequence>
<evidence type="ECO:0000313" key="2">
    <source>
        <dbReference type="Proteomes" id="UP000716291"/>
    </source>
</evidence>
<name>A0A9P6XED4_RHIOR</name>
<keyword evidence="2" id="KW-1185">Reference proteome</keyword>
<dbReference type="AlphaFoldDB" id="A0A9P6XED4"/>
<evidence type="ECO:0000313" key="1">
    <source>
        <dbReference type="EMBL" id="KAG1311904.1"/>
    </source>
</evidence>
<organism evidence="1 2">
    <name type="scientific">Rhizopus oryzae</name>
    <name type="common">Mucormycosis agent</name>
    <name type="synonym">Rhizopus arrhizus var. delemar</name>
    <dbReference type="NCBI Taxonomy" id="64495"/>
    <lineage>
        <taxon>Eukaryota</taxon>
        <taxon>Fungi</taxon>
        <taxon>Fungi incertae sedis</taxon>
        <taxon>Mucoromycota</taxon>
        <taxon>Mucoromycotina</taxon>
        <taxon>Mucoromycetes</taxon>
        <taxon>Mucorales</taxon>
        <taxon>Mucorineae</taxon>
        <taxon>Rhizopodaceae</taxon>
        <taxon>Rhizopus</taxon>
    </lineage>
</organism>
<comment type="caution">
    <text evidence="1">The sequence shown here is derived from an EMBL/GenBank/DDBJ whole genome shotgun (WGS) entry which is preliminary data.</text>
</comment>
<dbReference type="Proteomes" id="UP000716291">
    <property type="component" value="Unassembled WGS sequence"/>
</dbReference>
<reference evidence="1" key="1">
    <citation type="journal article" date="2020" name="Microb. Genom.">
        <title>Genetic diversity of clinical and environmental Mucorales isolates obtained from an investigation of mucormycosis cases among solid organ transplant recipients.</title>
        <authorList>
            <person name="Nguyen M.H."/>
            <person name="Kaul D."/>
            <person name="Muto C."/>
            <person name="Cheng S.J."/>
            <person name="Richter R.A."/>
            <person name="Bruno V.M."/>
            <person name="Liu G."/>
            <person name="Beyhan S."/>
            <person name="Sundermann A.J."/>
            <person name="Mounaud S."/>
            <person name="Pasculle A.W."/>
            <person name="Nierman W.C."/>
            <person name="Driscoll E."/>
            <person name="Cumbie R."/>
            <person name="Clancy C.J."/>
            <person name="Dupont C.L."/>
        </authorList>
    </citation>
    <scope>NUCLEOTIDE SEQUENCE</scope>
    <source>
        <strain evidence="1">GL11</strain>
    </source>
</reference>